<dbReference type="AlphaFoldDB" id="A0AAE0TVH1"/>
<comment type="caution">
    <text evidence="1">The sequence shown here is derived from an EMBL/GenBank/DDBJ whole genome shotgun (WGS) entry which is preliminary data.</text>
</comment>
<accession>A0AAE0TVH1</accession>
<name>A0AAE0TVH1_9PEZI</name>
<evidence type="ECO:0000313" key="2">
    <source>
        <dbReference type="Proteomes" id="UP001285441"/>
    </source>
</evidence>
<protein>
    <submittedName>
        <fullName evidence="1">Uncharacterized protein</fullName>
    </submittedName>
</protein>
<organism evidence="1 2">
    <name type="scientific">Podospora didyma</name>
    <dbReference type="NCBI Taxonomy" id="330526"/>
    <lineage>
        <taxon>Eukaryota</taxon>
        <taxon>Fungi</taxon>
        <taxon>Dikarya</taxon>
        <taxon>Ascomycota</taxon>
        <taxon>Pezizomycotina</taxon>
        <taxon>Sordariomycetes</taxon>
        <taxon>Sordariomycetidae</taxon>
        <taxon>Sordariales</taxon>
        <taxon>Podosporaceae</taxon>
        <taxon>Podospora</taxon>
    </lineage>
</organism>
<evidence type="ECO:0000313" key="1">
    <source>
        <dbReference type="EMBL" id="KAK3381037.1"/>
    </source>
</evidence>
<dbReference type="Proteomes" id="UP001285441">
    <property type="component" value="Unassembled WGS sequence"/>
</dbReference>
<keyword evidence="2" id="KW-1185">Reference proteome</keyword>
<reference evidence="1" key="1">
    <citation type="journal article" date="2023" name="Mol. Phylogenet. Evol.">
        <title>Genome-scale phylogeny and comparative genomics of the fungal order Sordariales.</title>
        <authorList>
            <person name="Hensen N."/>
            <person name="Bonometti L."/>
            <person name="Westerberg I."/>
            <person name="Brannstrom I.O."/>
            <person name="Guillou S."/>
            <person name="Cros-Aarteil S."/>
            <person name="Calhoun S."/>
            <person name="Haridas S."/>
            <person name="Kuo A."/>
            <person name="Mondo S."/>
            <person name="Pangilinan J."/>
            <person name="Riley R."/>
            <person name="LaButti K."/>
            <person name="Andreopoulos B."/>
            <person name="Lipzen A."/>
            <person name="Chen C."/>
            <person name="Yan M."/>
            <person name="Daum C."/>
            <person name="Ng V."/>
            <person name="Clum A."/>
            <person name="Steindorff A."/>
            <person name="Ohm R.A."/>
            <person name="Martin F."/>
            <person name="Silar P."/>
            <person name="Natvig D.O."/>
            <person name="Lalanne C."/>
            <person name="Gautier V."/>
            <person name="Ament-Velasquez S.L."/>
            <person name="Kruys A."/>
            <person name="Hutchinson M.I."/>
            <person name="Powell A.J."/>
            <person name="Barry K."/>
            <person name="Miller A.N."/>
            <person name="Grigoriev I.V."/>
            <person name="Debuchy R."/>
            <person name="Gladieux P."/>
            <person name="Hiltunen Thoren M."/>
            <person name="Johannesson H."/>
        </authorList>
    </citation>
    <scope>NUCLEOTIDE SEQUENCE</scope>
    <source>
        <strain evidence="1">CBS 232.78</strain>
    </source>
</reference>
<proteinExistence type="predicted"/>
<gene>
    <name evidence="1" type="ORF">B0H63DRAFT_523770</name>
</gene>
<reference evidence="1" key="2">
    <citation type="submission" date="2023-06" db="EMBL/GenBank/DDBJ databases">
        <authorList>
            <consortium name="Lawrence Berkeley National Laboratory"/>
            <person name="Haridas S."/>
            <person name="Hensen N."/>
            <person name="Bonometti L."/>
            <person name="Westerberg I."/>
            <person name="Brannstrom I.O."/>
            <person name="Guillou S."/>
            <person name="Cros-Aarteil S."/>
            <person name="Calhoun S."/>
            <person name="Kuo A."/>
            <person name="Mondo S."/>
            <person name="Pangilinan J."/>
            <person name="Riley R."/>
            <person name="LaButti K."/>
            <person name="Andreopoulos B."/>
            <person name="Lipzen A."/>
            <person name="Chen C."/>
            <person name="Yanf M."/>
            <person name="Daum C."/>
            <person name="Ng V."/>
            <person name="Clum A."/>
            <person name="Steindorff A."/>
            <person name="Ohm R."/>
            <person name="Martin F."/>
            <person name="Silar P."/>
            <person name="Natvig D."/>
            <person name="Lalanne C."/>
            <person name="Gautier V."/>
            <person name="Ament-velasquez S.L."/>
            <person name="Kruys A."/>
            <person name="Hutchinson M.I."/>
            <person name="Powell A.J."/>
            <person name="Barry K."/>
            <person name="Miller A.N."/>
            <person name="Grigoriev I.V."/>
            <person name="Debuchy R."/>
            <person name="Gladieux P."/>
            <person name="Thoren M.H."/>
            <person name="Johannesson H."/>
        </authorList>
    </citation>
    <scope>NUCLEOTIDE SEQUENCE</scope>
    <source>
        <strain evidence="1">CBS 232.78</strain>
    </source>
</reference>
<dbReference type="EMBL" id="JAULSW010000005">
    <property type="protein sequence ID" value="KAK3381037.1"/>
    <property type="molecule type" value="Genomic_DNA"/>
</dbReference>
<sequence>MKYLILPQLTVQEQAQLQEVASLLLTIYKTLIRMRYLDVSWVHEGPQEIDRVLHYVNTAGLKNELSFLESGRFIDFRNHDLLSYACVILYDAGKHRIAILHDGTPDWRWQSADPVLQSWGGQYYHSPRTKPSYSSQQQNHMLPSGLYEGIPSRLAADVFCDVNKCISSPFYRKHGWPSANFNGSDFETDKIRSLAAAKVKTITEAPFQRVTALALSHAHDREASKHNNTQQW</sequence>